<comment type="caution">
    <text evidence="3">The sequence shown here is derived from an EMBL/GenBank/DDBJ whole genome shotgun (WGS) entry which is preliminary data.</text>
</comment>
<dbReference type="SUPFAM" id="SSF51735">
    <property type="entry name" value="NAD(P)-binding Rossmann-fold domains"/>
    <property type="match status" value="1"/>
</dbReference>
<sequence length="273" mass="28492">MRGLLGMEEFSMTLAGKLAVVTGGASGIGAACCRELVRHGARIVVLDRAEEAARAVAAELNGVAKALDVGSPEHIEAVAKEIEAEFGIPDIVVNSAGIIQLPLPPEDLSLELWDDVIRINQRGTYLTCLAFGRRMATARKGSIVNIASIAGMRSMPLHAYSPAKAAVIAMTENLAAEWGRSQVRVNAVSPGYTLTPAIKGAIDRGERDPSKLSENSALGRMVKPEEIAAVVAFLAGPAASAVTGANIPVDCGATVAMSWNPYGGVGRKPPNDR</sequence>
<dbReference type="PANTHER" id="PTHR42760:SF115">
    <property type="entry name" value="3-OXOACYL-[ACYL-CARRIER-PROTEIN] REDUCTASE FABG"/>
    <property type="match status" value="1"/>
</dbReference>
<gene>
    <name evidence="3" type="ORF">RRH01S_31_00110</name>
</gene>
<accession>A0AA87QIJ2</accession>
<evidence type="ECO:0000256" key="2">
    <source>
        <dbReference type="ARBA" id="ARBA00023002"/>
    </source>
</evidence>
<dbReference type="PROSITE" id="PS51257">
    <property type="entry name" value="PROKAR_LIPOPROTEIN"/>
    <property type="match status" value="1"/>
</dbReference>
<organism evidence="3 4">
    <name type="scientific">Rhizobium rhizogenes NBRC 13257</name>
    <dbReference type="NCBI Taxonomy" id="1220581"/>
    <lineage>
        <taxon>Bacteria</taxon>
        <taxon>Pseudomonadati</taxon>
        <taxon>Pseudomonadota</taxon>
        <taxon>Alphaproteobacteria</taxon>
        <taxon>Hyphomicrobiales</taxon>
        <taxon>Rhizobiaceae</taxon>
        <taxon>Rhizobium/Agrobacterium group</taxon>
        <taxon>Rhizobium</taxon>
    </lineage>
</organism>
<dbReference type="InterPro" id="IPR002347">
    <property type="entry name" value="SDR_fam"/>
</dbReference>
<keyword evidence="2" id="KW-0560">Oxidoreductase</keyword>
<dbReference type="PRINTS" id="PR00081">
    <property type="entry name" value="GDHRDH"/>
</dbReference>
<dbReference type="FunFam" id="3.40.50.720:FF:000084">
    <property type="entry name" value="Short-chain dehydrogenase reductase"/>
    <property type="match status" value="1"/>
</dbReference>
<protein>
    <submittedName>
        <fullName evidence="3">Oxidoreductase</fullName>
    </submittedName>
</protein>
<dbReference type="PRINTS" id="PR00080">
    <property type="entry name" value="SDRFAMILY"/>
</dbReference>
<reference evidence="3 4" key="1">
    <citation type="submission" date="2014-05" db="EMBL/GenBank/DDBJ databases">
        <title>Whole genome shotgun sequence of Rhizobium rhizogenes NBRC 13257.</title>
        <authorList>
            <person name="Katano-Makiyama Y."/>
            <person name="Hosoyama A."/>
            <person name="Hashimoto M."/>
            <person name="Hosoyama Y."/>
            <person name="Noguchi M."/>
            <person name="Tsuchikane K."/>
            <person name="Kimura A."/>
            <person name="Ohji S."/>
            <person name="Ichikawa N."/>
            <person name="Yamazoe A."/>
            <person name="Fujita N."/>
        </authorList>
    </citation>
    <scope>NUCLEOTIDE SEQUENCE [LARGE SCALE GENOMIC DNA]</scope>
    <source>
        <strain evidence="3 4">NBRC 13257</strain>
    </source>
</reference>
<dbReference type="CDD" id="cd05233">
    <property type="entry name" value="SDR_c"/>
    <property type="match status" value="1"/>
</dbReference>
<evidence type="ECO:0000313" key="3">
    <source>
        <dbReference type="EMBL" id="GAJ97079.1"/>
    </source>
</evidence>
<evidence type="ECO:0000313" key="4">
    <source>
        <dbReference type="Proteomes" id="UP000026941"/>
    </source>
</evidence>
<dbReference type="AlphaFoldDB" id="A0AA87QIJ2"/>
<name>A0AA87QIJ2_RHIRH</name>
<dbReference type="Proteomes" id="UP000026941">
    <property type="component" value="Unassembled WGS sequence"/>
</dbReference>
<evidence type="ECO:0000256" key="1">
    <source>
        <dbReference type="ARBA" id="ARBA00006484"/>
    </source>
</evidence>
<dbReference type="PANTHER" id="PTHR42760">
    <property type="entry name" value="SHORT-CHAIN DEHYDROGENASES/REDUCTASES FAMILY MEMBER"/>
    <property type="match status" value="1"/>
</dbReference>
<dbReference type="EMBL" id="BAYX01000031">
    <property type="protein sequence ID" value="GAJ97079.1"/>
    <property type="molecule type" value="Genomic_DNA"/>
</dbReference>
<dbReference type="InterPro" id="IPR036291">
    <property type="entry name" value="NAD(P)-bd_dom_sf"/>
</dbReference>
<comment type="similarity">
    <text evidence="1">Belongs to the short-chain dehydrogenases/reductases (SDR) family.</text>
</comment>
<proteinExistence type="inferred from homology"/>
<dbReference type="Gene3D" id="3.40.50.720">
    <property type="entry name" value="NAD(P)-binding Rossmann-like Domain"/>
    <property type="match status" value="1"/>
</dbReference>
<dbReference type="Pfam" id="PF13561">
    <property type="entry name" value="adh_short_C2"/>
    <property type="match status" value="1"/>
</dbReference>
<dbReference type="GO" id="GO:0016616">
    <property type="term" value="F:oxidoreductase activity, acting on the CH-OH group of donors, NAD or NADP as acceptor"/>
    <property type="evidence" value="ECO:0007669"/>
    <property type="project" value="TreeGrafter"/>
</dbReference>